<dbReference type="Pfam" id="PF00909">
    <property type="entry name" value="Ammonium_transp"/>
    <property type="match status" value="1"/>
</dbReference>
<evidence type="ECO:0000256" key="8">
    <source>
        <dbReference type="RuleBase" id="RU362002"/>
    </source>
</evidence>
<dbReference type="STRING" id="1217799.DEALK_12620"/>
<feature type="transmembrane region" description="Helical" evidence="8">
    <location>
        <begin position="127"/>
        <end position="148"/>
    </location>
</feature>
<feature type="transmembrane region" description="Helical" evidence="8">
    <location>
        <begin position="258"/>
        <end position="276"/>
    </location>
</feature>
<dbReference type="NCBIfam" id="TIGR00836">
    <property type="entry name" value="amt"/>
    <property type="match status" value="1"/>
</dbReference>
<protein>
    <recommendedName>
        <fullName evidence="8">Ammonium transporter</fullName>
    </recommendedName>
</protein>
<dbReference type="GO" id="GO:0008519">
    <property type="term" value="F:ammonium channel activity"/>
    <property type="evidence" value="ECO:0007669"/>
    <property type="project" value="InterPro"/>
</dbReference>
<sequence>MVSAGDTGWILVSIALVMLMTPGVALFYGGMVRKKSVISTLMMNFSMLGVIGLLWVVYAYSLSFGPDMGGIIGNLKHVFLTGVEAEPSGVYATTVPHLAFMMFQGMFAIITVALITGAVVERIKFSALMVFAVAWLTLIYAPVAHWVWGDGGWLLKFGALDFAGGIVVHINAGLSALALVLVLGARRGFKHEPMEPSSIPLVMIGAALLWFGWFGFNAGSALGASGLASSALVATNSAGAAAATTWMLLAWNQRRPTLLGVATGAVAGLAAVTPGAGFIPPIYGAFIGIIAAIVCYYAMIAKMKLGIDDSLDVMAVHGIGGILGVLAVGLFASAAVNPAGTDGLLFGGGLSLLGKQLVGTVSVGAFAFGGTWIIAKVINATIGLRVKEMEEVVGLDLSQHGERAFGGIR</sequence>
<name>A0A0W0GIL5_9CHLR</name>
<dbReference type="PATRIC" id="fig|1217799.6.peg.1307"/>
<feature type="domain" description="Ammonium transporter AmtB-like" evidence="9">
    <location>
        <begin position="9"/>
        <end position="404"/>
    </location>
</feature>
<feature type="transmembrane region" description="Helical" evidence="8">
    <location>
        <begin position="41"/>
        <end position="60"/>
    </location>
</feature>
<comment type="subcellular location">
    <subcellularLocation>
        <location evidence="8">Cell membrane</location>
        <topology evidence="8">Multi-pass membrane protein</topology>
    </subcellularLocation>
    <subcellularLocation>
        <location evidence="1">Membrane</location>
        <topology evidence="1">Multi-pass membrane protein</topology>
    </subcellularLocation>
</comment>
<dbReference type="InterPro" id="IPR001905">
    <property type="entry name" value="Ammonium_transpt"/>
</dbReference>
<dbReference type="SUPFAM" id="SSF111352">
    <property type="entry name" value="Ammonium transporter"/>
    <property type="match status" value="1"/>
</dbReference>
<evidence type="ECO:0000256" key="3">
    <source>
        <dbReference type="ARBA" id="ARBA00022448"/>
    </source>
</evidence>
<keyword evidence="6 8" id="KW-0472">Membrane</keyword>
<keyword evidence="3 8" id="KW-0813">Transport</keyword>
<feature type="transmembrane region" description="Helical" evidence="8">
    <location>
        <begin position="98"/>
        <end position="120"/>
    </location>
</feature>
<dbReference type="PANTHER" id="PTHR43029">
    <property type="entry name" value="AMMONIUM TRANSPORTER MEP2"/>
    <property type="match status" value="1"/>
</dbReference>
<evidence type="ECO:0000313" key="11">
    <source>
        <dbReference type="Proteomes" id="UP000053947"/>
    </source>
</evidence>
<comment type="caution">
    <text evidence="10">The sequence shown here is derived from an EMBL/GenBank/DDBJ whole genome shotgun (WGS) entry which is preliminary data.</text>
</comment>
<dbReference type="Proteomes" id="UP000053947">
    <property type="component" value="Unassembled WGS sequence"/>
</dbReference>
<feature type="transmembrane region" description="Helical" evidence="8">
    <location>
        <begin position="6"/>
        <end position="29"/>
    </location>
</feature>
<feature type="transmembrane region" description="Helical" evidence="8">
    <location>
        <begin position="228"/>
        <end position="251"/>
    </location>
</feature>
<feature type="transmembrane region" description="Helical" evidence="8">
    <location>
        <begin position="313"/>
        <end position="336"/>
    </location>
</feature>
<evidence type="ECO:0000256" key="6">
    <source>
        <dbReference type="ARBA" id="ARBA00023136"/>
    </source>
</evidence>
<proteinExistence type="inferred from homology"/>
<keyword evidence="5 8" id="KW-1133">Transmembrane helix</keyword>
<evidence type="ECO:0000313" key="10">
    <source>
        <dbReference type="EMBL" id="KTB48416.1"/>
    </source>
</evidence>
<evidence type="ECO:0000256" key="7">
    <source>
        <dbReference type="ARBA" id="ARBA00023177"/>
    </source>
</evidence>
<dbReference type="EMBL" id="LFDV01000002">
    <property type="protein sequence ID" value="KTB48416.1"/>
    <property type="molecule type" value="Genomic_DNA"/>
</dbReference>
<reference evidence="10 11" key="1">
    <citation type="submission" date="2015-06" db="EMBL/GenBank/DDBJ databases">
        <title>Genome sequence of the organohalide-respiring Dehalogenimonas alkenigignens type strain (IP3-3T).</title>
        <authorList>
            <person name="Key T.A."/>
            <person name="Richmond D.P."/>
            <person name="Bowman K.S."/>
            <person name="Cho Y.-J."/>
            <person name="Chun J."/>
            <person name="da Costa M.S."/>
            <person name="Rainey F.A."/>
            <person name="Moe W.M."/>
        </authorList>
    </citation>
    <scope>NUCLEOTIDE SEQUENCE [LARGE SCALE GENOMIC DNA]</scope>
    <source>
        <strain evidence="10 11">IP3-3</strain>
    </source>
</reference>
<accession>A0A0W0GIL5</accession>
<dbReference type="GO" id="GO:0005886">
    <property type="term" value="C:plasma membrane"/>
    <property type="evidence" value="ECO:0007669"/>
    <property type="project" value="UniProtKB-SubCell"/>
</dbReference>
<dbReference type="AlphaFoldDB" id="A0A0W0GIL5"/>
<dbReference type="InterPro" id="IPR024041">
    <property type="entry name" value="NH4_transpt_AmtB-like_dom"/>
</dbReference>
<feature type="transmembrane region" description="Helical" evidence="8">
    <location>
        <begin position="160"/>
        <end position="185"/>
    </location>
</feature>
<dbReference type="InterPro" id="IPR018047">
    <property type="entry name" value="Ammonium_transpt_CS"/>
</dbReference>
<keyword evidence="7 8" id="KW-0924">Ammonia transport</keyword>
<comment type="similarity">
    <text evidence="2 8">Belongs to the ammonia transporter channel (TC 1.A.11.2) family.</text>
</comment>
<evidence type="ECO:0000259" key="9">
    <source>
        <dbReference type="Pfam" id="PF00909"/>
    </source>
</evidence>
<dbReference type="InterPro" id="IPR029020">
    <property type="entry name" value="Ammonium/urea_transptr"/>
</dbReference>
<feature type="transmembrane region" description="Helical" evidence="8">
    <location>
        <begin position="282"/>
        <end position="301"/>
    </location>
</feature>
<keyword evidence="4 8" id="KW-0812">Transmembrane</keyword>
<dbReference type="Gene3D" id="1.10.3430.10">
    <property type="entry name" value="Ammonium transporter AmtB like domains"/>
    <property type="match status" value="1"/>
</dbReference>
<evidence type="ECO:0000256" key="1">
    <source>
        <dbReference type="ARBA" id="ARBA00004141"/>
    </source>
</evidence>
<keyword evidence="11" id="KW-1185">Reference proteome</keyword>
<evidence type="ECO:0000256" key="4">
    <source>
        <dbReference type="ARBA" id="ARBA00022692"/>
    </source>
</evidence>
<gene>
    <name evidence="10" type="ORF">DEALK_12620</name>
</gene>
<feature type="transmembrane region" description="Helical" evidence="8">
    <location>
        <begin position="356"/>
        <end position="375"/>
    </location>
</feature>
<dbReference type="PROSITE" id="PS01219">
    <property type="entry name" value="AMMONIUM_TRANSP"/>
    <property type="match status" value="1"/>
</dbReference>
<dbReference type="PANTHER" id="PTHR43029:SF21">
    <property type="entry name" value="AMMONIUM TRANSPORTER 1"/>
    <property type="match status" value="1"/>
</dbReference>
<evidence type="ECO:0000256" key="5">
    <source>
        <dbReference type="ARBA" id="ARBA00022989"/>
    </source>
</evidence>
<evidence type="ECO:0000256" key="2">
    <source>
        <dbReference type="ARBA" id="ARBA00005887"/>
    </source>
</evidence>
<organism evidence="10 11">
    <name type="scientific">Dehalogenimonas alkenigignens</name>
    <dbReference type="NCBI Taxonomy" id="1217799"/>
    <lineage>
        <taxon>Bacteria</taxon>
        <taxon>Bacillati</taxon>
        <taxon>Chloroflexota</taxon>
        <taxon>Dehalococcoidia</taxon>
        <taxon>Dehalococcoidales</taxon>
        <taxon>Dehalococcoidaceae</taxon>
        <taxon>Dehalogenimonas</taxon>
    </lineage>
</organism>
<feature type="transmembrane region" description="Helical" evidence="8">
    <location>
        <begin position="197"/>
        <end position="216"/>
    </location>
</feature>